<dbReference type="RefSeq" id="WP_192792017.1">
    <property type="nucleotide sequence ID" value="NZ_JADBEK010000001.1"/>
</dbReference>
<feature type="compositionally biased region" description="Pro residues" evidence="5">
    <location>
        <begin position="414"/>
        <end position="429"/>
    </location>
</feature>
<evidence type="ECO:0000256" key="3">
    <source>
        <dbReference type="ARBA" id="ARBA00022989"/>
    </source>
</evidence>
<feature type="transmembrane region" description="Helical" evidence="6">
    <location>
        <begin position="138"/>
        <end position="162"/>
    </location>
</feature>
<feature type="transmembrane region" description="Helical" evidence="6">
    <location>
        <begin position="247"/>
        <end position="266"/>
    </location>
</feature>
<keyword evidence="4 6" id="KW-0472">Membrane</keyword>
<dbReference type="InterPro" id="IPR020846">
    <property type="entry name" value="MFS_dom"/>
</dbReference>
<evidence type="ECO:0000313" key="9">
    <source>
        <dbReference type="Proteomes" id="UP000633509"/>
    </source>
</evidence>
<evidence type="ECO:0000256" key="1">
    <source>
        <dbReference type="ARBA" id="ARBA00004651"/>
    </source>
</evidence>
<evidence type="ECO:0000256" key="2">
    <source>
        <dbReference type="ARBA" id="ARBA00022692"/>
    </source>
</evidence>
<keyword evidence="3 6" id="KW-1133">Transmembrane helix</keyword>
<dbReference type="SUPFAM" id="SSF103473">
    <property type="entry name" value="MFS general substrate transporter"/>
    <property type="match status" value="2"/>
</dbReference>
<dbReference type="PANTHER" id="PTHR23542:SF1">
    <property type="entry name" value="MAJOR FACILITATOR SUPERFAMILY (MFS) PROFILE DOMAIN-CONTAINING PROTEIN"/>
    <property type="match status" value="1"/>
</dbReference>
<keyword evidence="9" id="KW-1185">Reference proteome</keyword>
<reference evidence="8 9" key="1">
    <citation type="submission" date="2020-10" db="EMBL/GenBank/DDBJ databases">
        <title>Sequencing the genomes of 1000 actinobacteria strains.</title>
        <authorList>
            <person name="Klenk H.-P."/>
        </authorList>
    </citation>
    <scope>NUCLEOTIDE SEQUENCE [LARGE SCALE GENOMIC DNA]</scope>
    <source>
        <strain evidence="8 9">DSM 43173</strain>
    </source>
</reference>
<feature type="transmembrane region" description="Helical" evidence="6">
    <location>
        <begin position="105"/>
        <end position="126"/>
    </location>
</feature>
<dbReference type="Pfam" id="PF07690">
    <property type="entry name" value="MFS_1"/>
    <property type="match status" value="1"/>
</dbReference>
<gene>
    <name evidence="8" type="ORF">H4W80_010751</name>
</gene>
<dbReference type="InterPro" id="IPR011701">
    <property type="entry name" value="MFS"/>
</dbReference>
<feature type="domain" description="Major facilitator superfamily (MFS) profile" evidence="7">
    <location>
        <begin position="169"/>
        <end position="441"/>
    </location>
</feature>
<feature type="transmembrane region" description="Helical" evidence="6">
    <location>
        <begin position="273"/>
        <end position="291"/>
    </location>
</feature>
<sequence length="441" mass="44908">MALAPYRRLLKIPGVPALLLMGLLARVPSTAMGMTLTLHVAVALDLGYGKAGLVTMANTIGMAIGSPLSGRFVDRHGLRPVVMVTTVAQAVFWSCAWALPFPALIGTAAVAGLLALPVFSVTRQCLAAMVPVAQRRSAFALDSMLVELAYMAGPALAVAGLTMLGSQVTMTTIAVATAAAGLGMFALNPPTRSPEELEAQSIKVSRRQWLTPGFVALLGTAAAATFVLTATELSLIATMNNAGQTQWVGLAVAIWCVYSLTGGFVYGGLSRGFSPLVLIALMGLLTIPVSLVSSWQWLVVMLLPAGILCAPALSATVDVLSRWVPSAARGEAMGFHGTALLIGGATSAPIAGAVIDASGPTWAFVLAGLVGVAMVLAAAPFWPRRPADPLPTSTQTPTASPPSSLVGPTSAPTEPTPAPTPAPTEPTPAPAGSTPAPAEAP</sequence>
<evidence type="ECO:0000256" key="5">
    <source>
        <dbReference type="SAM" id="MobiDB-lite"/>
    </source>
</evidence>
<keyword evidence="2 6" id="KW-0812">Transmembrane</keyword>
<dbReference type="Proteomes" id="UP000633509">
    <property type="component" value="Unassembled WGS sequence"/>
</dbReference>
<feature type="transmembrane region" description="Helical" evidence="6">
    <location>
        <begin position="297"/>
        <end position="320"/>
    </location>
</feature>
<dbReference type="Gene3D" id="1.20.1250.20">
    <property type="entry name" value="MFS general substrate transporter like domains"/>
    <property type="match status" value="2"/>
</dbReference>
<feature type="compositionally biased region" description="Low complexity" evidence="5">
    <location>
        <begin position="391"/>
        <end position="413"/>
    </location>
</feature>
<accession>A0ABR9MHU6</accession>
<comment type="subcellular location">
    <subcellularLocation>
        <location evidence="1">Cell membrane</location>
        <topology evidence="1">Multi-pass membrane protein</topology>
    </subcellularLocation>
</comment>
<organism evidence="8 9">
    <name type="scientific">Nonomuraea angiospora</name>
    <dbReference type="NCBI Taxonomy" id="46172"/>
    <lineage>
        <taxon>Bacteria</taxon>
        <taxon>Bacillati</taxon>
        <taxon>Actinomycetota</taxon>
        <taxon>Actinomycetes</taxon>
        <taxon>Streptosporangiales</taxon>
        <taxon>Streptosporangiaceae</taxon>
        <taxon>Nonomuraea</taxon>
    </lineage>
</organism>
<name>A0ABR9MHU6_9ACTN</name>
<dbReference type="EMBL" id="JADBEK010000001">
    <property type="protein sequence ID" value="MBE1592493.1"/>
    <property type="molecule type" value="Genomic_DNA"/>
</dbReference>
<evidence type="ECO:0000259" key="7">
    <source>
        <dbReference type="PROSITE" id="PS50850"/>
    </source>
</evidence>
<feature type="compositionally biased region" description="Low complexity" evidence="5">
    <location>
        <begin position="430"/>
        <end position="441"/>
    </location>
</feature>
<proteinExistence type="predicted"/>
<feature type="transmembrane region" description="Helical" evidence="6">
    <location>
        <begin position="168"/>
        <end position="188"/>
    </location>
</feature>
<feature type="transmembrane region" description="Helical" evidence="6">
    <location>
        <begin position="209"/>
        <end position="227"/>
    </location>
</feature>
<evidence type="ECO:0000313" key="8">
    <source>
        <dbReference type="EMBL" id="MBE1592493.1"/>
    </source>
</evidence>
<protein>
    <submittedName>
        <fullName evidence="8">MFS family permease</fullName>
    </submittedName>
</protein>
<evidence type="ECO:0000256" key="4">
    <source>
        <dbReference type="ARBA" id="ARBA00023136"/>
    </source>
</evidence>
<comment type="caution">
    <text evidence="8">The sequence shown here is derived from an EMBL/GenBank/DDBJ whole genome shotgun (WGS) entry which is preliminary data.</text>
</comment>
<dbReference type="PROSITE" id="PS50850">
    <property type="entry name" value="MFS"/>
    <property type="match status" value="1"/>
</dbReference>
<dbReference type="InterPro" id="IPR036259">
    <property type="entry name" value="MFS_trans_sf"/>
</dbReference>
<feature type="transmembrane region" description="Helical" evidence="6">
    <location>
        <begin position="361"/>
        <end position="382"/>
    </location>
</feature>
<feature type="transmembrane region" description="Helical" evidence="6">
    <location>
        <begin position="332"/>
        <end position="355"/>
    </location>
</feature>
<dbReference type="PANTHER" id="PTHR23542">
    <property type="match status" value="1"/>
</dbReference>
<evidence type="ECO:0000256" key="6">
    <source>
        <dbReference type="SAM" id="Phobius"/>
    </source>
</evidence>
<feature type="region of interest" description="Disordered" evidence="5">
    <location>
        <begin position="387"/>
        <end position="441"/>
    </location>
</feature>